<dbReference type="Proteomes" id="UP001472677">
    <property type="component" value="Unassembled WGS sequence"/>
</dbReference>
<sequence length="146" mass="15312">MELSLHSLTFASYCKTFGDSGPKVQSALDYRACSMIIVKSKEHRRKLSTRSPSPALAETAASVAIAAAVVGGAATFLVRRTKASDPTEPSPLFALKLKRSYKYLACFIQASLGNLTKSSGGVGASGKWASAPIHGPGNVDAQSMSF</sequence>
<proteinExistence type="predicted"/>
<name>A0ABR2FKH5_9ROSI</name>
<keyword evidence="1" id="KW-0472">Membrane</keyword>
<keyword evidence="3" id="KW-1185">Reference proteome</keyword>
<protein>
    <submittedName>
        <fullName evidence="2">Uncharacterized protein</fullName>
    </submittedName>
</protein>
<accession>A0ABR2FKH5</accession>
<reference evidence="2 3" key="1">
    <citation type="journal article" date="2024" name="G3 (Bethesda)">
        <title>Genome assembly of Hibiscus sabdariffa L. provides insights into metabolisms of medicinal natural products.</title>
        <authorList>
            <person name="Kim T."/>
        </authorList>
    </citation>
    <scope>NUCLEOTIDE SEQUENCE [LARGE SCALE GENOMIC DNA]</scope>
    <source>
        <strain evidence="2">TK-2024</strain>
        <tissue evidence="2">Old leaves</tissue>
    </source>
</reference>
<dbReference type="PANTHER" id="PTHR37230:SF1">
    <property type="entry name" value="OS06G0731300 PROTEIN"/>
    <property type="match status" value="1"/>
</dbReference>
<evidence type="ECO:0000313" key="2">
    <source>
        <dbReference type="EMBL" id="KAK8581440.1"/>
    </source>
</evidence>
<organism evidence="2 3">
    <name type="scientific">Hibiscus sabdariffa</name>
    <name type="common">roselle</name>
    <dbReference type="NCBI Taxonomy" id="183260"/>
    <lineage>
        <taxon>Eukaryota</taxon>
        <taxon>Viridiplantae</taxon>
        <taxon>Streptophyta</taxon>
        <taxon>Embryophyta</taxon>
        <taxon>Tracheophyta</taxon>
        <taxon>Spermatophyta</taxon>
        <taxon>Magnoliopsida</taxon>
        <taxon>eudicotyledons</taxon>
        <taxon>Gunneridae</taxon>
        <taxon>Pentapetalae</taxon>
        <taxon>rosids</taxon>
        <taxon>malvids</taxon>
        <taxon>Malvales</taxon>
        <taxon>Malvaceae</taxon>
        <taxon>Malvoideae</taxon>
        <taxon>Hibiscus</taxon>
    </lineage>
</organism>
<feature type="transmembrane region" description="Helical" evidence="1">
    <location>
        <begin position="55"/>
        <end position="78"/>
    </location>
</feature>
<keyword evidence="1" id="KW-0812">Transmembrane</keyword>
<keyword evidence="1" id="KW-1133">Transmembrane helix</keyword>
<evidence type="ECO:0000313" key="3">
    <source>
        <dbReference type="Proteomes" id="UP001472677"/>
    </source>
</evidence>
<gene>
    <name evidence="2" type="ORF">V6N12_071665</name>
</gene>
<dbReference type="EMBL" id="JBBPBM010000006">
    <property type="protein sequence ID" value="KAK8581440.1"/>
    <property type="molecule type" value="Genomic_DNA"/>
</dbReference>
<evidence type="ECO:0000256" key="1">
    <source>
        <dbReference type="SAM" id="Phobius"/>
    </source>
</evidence>
<dbReference type="PANTHER" id="PTHR37230">
    <property type="entry name" value="OS06G0731300 PROTEIN"/>
    <property type="match status" value="1"/>
</dbReference>
<comment type="caution">
    <text evidence="2">The sequence shown here is derived from an EMBL/GenBank/DDBJ whole genome shotgun (WGS) entry which is preliminary data.</text>
</comment>